<evidence type="ECO:0000313" key="2">
    <source>
        <dbReference type="Proteomes" id="UP000599688"/>
    </source>
</evidence>
<name>A0A916ZSH4_9FLAO</name>
<organism evidence="1 2">
    <name type="scientific">Psychroflexus salis</name>
    <dbReference type="NCBI Taxonomy" id="1526574"/>
    <lineage>
        <taxon>Bacteria</taxon>
        <taxon>Pseudomonadati</taxon>
        <taxon>Bacteroidota</taxon>
        <taxon>Flavobacteriia</taxon>
        <taxon>Flavobacteriales</taxon>
        <taxon>Flavobacteriaceae</taxon>
        <taxon>Psychroflexus</taxon>
    </lineage>
</organism>
<dbReference type="PANTHER" id="PTHR42866:SF1">
    <property type="entry name" value="SPORE COAT POLYSACCHARIDE BIOSYNTHESIS PROTEIN SPSF"/>
    <property type="match status" value="1"/>
</dbReference>
<accession>A0A916ZSH4</accession>
<comment type="caution">
    <text evidence="1">The sequence shown here is derived from an EMBL/GenBank/DDBJ whole genome shotgun (WGS) entry which is preliminary data.</text>
</comment>
<dbReference type="GO" id="GO:0005829">
    <property type="term" value="C:cytosol"/>
    <property type="evidence" value="ECO:0007669"/>
    <property type="project" value="TreeGrafter"/>
</dbReference>
<dbReference type="InterPro" id="IPR029044">
    <property type="entry name" value="Nucleotide-diphossugar_trans"/>
</dbReference>
<dbReference type="Gene3D" id="3.90.550.10">
    <property type="entry name" value="Spore Coat Polysaccharide Biosynthesis Protein SpsA, Chain A"/>
    <property type="match status" value="1"/>
</dbReference>
<reference evidence="1 2" key="1">
    <citation type="journal article" date="2014" name="Int. J. Syst. Evol. Microbiol.">
        <title>Complete genome sequence of Corynebacterium casei LMG S-19264T (=DSM 44701T), isolated from a smear-ripened cheese.</title>
        <authorList>
            <consortium name="US DOE Joint Genome Institute (JGI-PGF)"/>
            <person name="Walter F."/>
            <person name="Albersmeier A."/>
            <person name="Kalinowski J."/>
            <person name="Ruckert C."/>
        </authorList>
    </citation>
    <scope>NUCLEOTIDE SEQUENCE [LARGE SCALE GENOMIC DNA]</scope>
    <source>
        <strain evidence="1 2">CGMCC 1.12925</strain>
    </source>
</reference>
<dbReference type="EMBL" id="BMGL01000005">
    <property type="protein sequence ID" value="GGE10753.1"/>
    <property type="molecule type" value="Genomic_DNA"/>
</dbReference>
<evidence type="ECO:0008006" key="3">
    <source>
        <dbReference type="Google" id="ProtNLM"/>
    </source>
</evidence>
<dbReference type="PANTHER" id="PTHR42866">
    <property type="entry name" value="3-DEOXY-MANNO-OCTULOSONATE CYTIDYLYLTRANSFERASE"/>
    <property type="match status" value="1"/>
</dbReference>
<sequence>MAKSVACIVARTVSTRLPLKVLRDLLPNITMIDFLIERLKTINSIDSIYICTSSEPVDDIFEDISLRNNIKIYRGSANQVTERLLAVGEIEKADNIIRITGDNPFTSIEYIGQQIEFLNEKNLDYVRLINTPIGSTAEVIRYKALKKCHEQMDPNVSEYLMLYLFEPRNFNCGIIEITNEDNSKYSLTVDTKADLERTRLTLSHLKQIDFREIQLSDILKIYKNDNIKLPVKSFEAQEMVKMPYDKLISFEEFTKDMNRRKNESLKMSLNE</sequence>
<dbReference type="Pfam" id="PF02348">
    <property type="entry name" value="CTP_transf_3"/>
    <property type="match status" value="1"/>
</dbReference>
<proteinExistence type="predicted"/>
<dbReference type="AlphaFoldDB" id="A0A916ZSH4"/>
<protein>
    <recommendedName>
        <fullName evidence="3">Spore coat polysaccharide biosynthesis protein SpsF</fullName>
    </recommendedName>
</protein>
<gene>
    <name evidence="1" type="ORF">GCM10010831_10290</name>
</gene>
<evidence type="ECO:0000313" key="1">
    <source>
        <dbReference type="EMBL" id="GGE10753.1"/>
    </source>
</evidence>
<dbReference type="InterPro" id="IPR003329">
    <property type="entry name" value="Cytidylyl_trans"/>
</dbReference>
<dbReference type="RefSeq" id="WP_188405736.1">
    <property type="nucleotide sequence ID" value="NZ_BMGL01000005.1"/>
</dbReference>
<keyword evidence="2" id="KW-1185">Reference proteome</keyword>
<dbReference type="SUPFAM" id="SSF53448">
    <property type="entry name" value="Nucleotide-diphospho-sugar transferases"/>
    <property type="match status" value="1"/>
</dbReference>
<dbReference type="Proteomes" id="UP000599688">
    <property type="component" value="Unassembled WGS sequence"/>
</dbReference>